<dbReference type="InterPro" id="IPR013209">
    <property type="entry name" value="LNS2"/>
</dbReference>
<feature type="compositionally biased region" description="Low complexity" evidence="1">
    <location>
        <begin position="435"/>
        <end position="453"/>
    </location>
</feature>
<organism evidence="3 4">
    <name type="scientific">Seminavis robusta</name>
    <dbReference type="NCBI Taxonomy" id="568900"/>
    <lineage>
        <taxon>Eukaryota</taxon>
        <taxon>Sar</taxon>
        <taxon>Stramenopiles</taxon>
        <taxon>Ochrophyta</taxon>
        <taxon>Bacillariophyta</taxon>
        <taxon>Bacillariophyceae</taxon>
        <taxon>Bacillariophycidae</taxon>
        <taxon>Naviculales</taxon>
        <taxon>Naviculaceae</taxon>
        <taxon>Seminavis</taxon>
    </lineage>
</organism>
<dbReference type="InterPro" id="IPR031315">
    <property type="entry name" value="LNS2/PITP"/>
</dbReference>
<evidence type="ECO:0000313" key="3">
    <source>
        <dbReference type="EMBL" id="CAB9506335.1"/>
    </source>
</evidence>
<evidence type="ECO:0000313" key="4">
    <source>
        <dbReference type="Proteomes" id="UP001153069"/>
    </source>
</evidence>
<dbReference type="Proteomes" id="UP001153069">
    <property type="component" value="Unassembled WGS sequence"/>
</dbReference>
<dbReference type="PANTHER" id="PTHR12181:SF12">
    <property type="entry name" value="PHOSPHATIDATE PHOSPHATASE"/>
    <property type="match status" value="1"/>
</dbReference>
<gene>
    <name evidence="3" type="ORF">SEMRO_263_G102300.1</name>
</gene>
<dbReference type="PANTHER" id="PTHR12181">
    <property type="entry name" value="LIPIN"/>
    <property type="match status" value="1"/>
</dbReference>
<dbReference type="GO" id="GO:0008195">
    <property type="term" value="F:phosphatidate phosphatase activity"/>
    <property type="evidence" value="ECO:0007669"/>
    <property type="project" value="TreeGrafter"/>
</dbReference>
<sequence>MATAQVMLPSTGLLQGEAAPQHQHQEEDLFDGLDSYAACFCCNPFENLLPESITLKGQAFDAILVRNAVTGQVASSAFFLHFEHPTTPYPPTATAVSNPNAACEALLEVEDEKLGKVYFTIQYDPITKKSQLQQPPHCQCMNQQQHDETCSTDSLELLSNLLQPGKNPVRYLFRNKQKGVLGVANASIYLWSDSDRLVVCDVDGTITKSNVKGLLDTLVTEKYSYCHDRVCRFLSNLKERASIKAAADGAQVNFLYLSSRPLMIANSTRKFLSNVRQPTDCASSEYKLPEGPLIGFGGRLSEVMKMELVTHSVHLFKASTLIDQVVAPFCKVSENPQAKHQSLFVAGFGNTFMDVQAYHMAGLELSKIYLIDKKSRISCLDADTSIVAEQEIALLKAKSKKRSRRISWRPKGLGSLSSFSNHSSNHITTIHSRTSVDPSSGDLSSSSSFAFDESSPENRPSLKEPMSRKTYKKFLGTSFMGYHDDDLHLHVLSQ</sequence>
<proteinExistence type="predicted"/>
<protein>
    <submittedName>
        <fullName evidence="3">Phosphatidate phosphatase</fullName>
    </submittedName>
</protein>
<dbReference type="Pfam" id="PF08235">
    <property type="entry name" value="LNS2"/>
    <property type="match status" value="1"/>
</dbReference>
<keyword evidence="4" id="KW-1185">Reference proteome</keyword>
<dbReference type="SMART" id="SM00775">
    <property type="entry name" value="LNS2"/>
    <property type="match status" value="1"/>
</dbReference>
<dbReference type="EMBL" id="CAICTM010000262">
    <property type="protein sequence ID" value="CAB9506335.1"/>
    <property type="molecule type" value="Genomic_DNA"/>
</dbReference>
<reference evidence="3" key="1">
    <citation type="submission" date="2020-06" db="EMBL/GenBank/DDBJ databases">
        <authorList>
            <consortium name="Plant Systems Biology data submission"/>
        </authorList>
    </citation>
    <scope>NUCLEOTIDE SEQUENCE</scope>
    <source>
        <strain evidence="3">D6</strain>
    </source>
</reference>
<feature type="region of interest" description="Disordered" evidence="1">
    <location>
        <begin position="431"/>
        <end position="467"/>
    </location>
</feature>
<dbReference type="OrthoDB" id="4567at2759"/>
<dbReference type="AlphaFoldDB" id="A0A9N8HBJ2"/>
<accession>A0A9N8HBJ2</accession>
<evidence type="ECO:0000256" key="1">
    <source>
        <dbReference type="SAM" id="MobiDB-lite"/>
    </source>
</evidence>
<feature type="domain" description="LNS2/PITP" evidence="2">
    <location>
        <begin position="197"/>
        <end position="380"/>
    </location>
</feature>
<name>A0A9N8HBJ2_9STRA</name>
<dbReference type="InterPro" id="IPR026058">
    <property type="entry name" value="LIPIN"/>
</dbReference>
<evidence type="ECO:0000259" key="2">
    <source>
        <dbReference type="SMART" id="SM00775"/>
    </source>
</evidence>
<comment type="caution">
    <text evidence="3">The sequence shown here is derived from an EMBL/GenBank/DDBJ whole genome shotgun (WGS) entry which is preliminary data.</text>
</comment>